<dbReference type="AlphaFoldDB" id="A0A816WEE6"/>
<dbReference type="EMBL" id="HG994357">
    <property type="protein sequence ID" value="CAF2134116.1"/>
    <property type="molecule type" value="Genomic_DNA"/>
</dbReference>
<evidence type="ECO:0000313" key="1">
    <source>
        <dbReference type="EMBL" id="CAF2134116.1"/>
    </source>
</evidence>
<name>A0A816WEE6_BRANA</name>
<organism evidence="1">
    <name type="scientific">Brassica napus</name>
    <name type="common">Rape</name>
    <dbReference type="NCBI Taxonomy" id="3708"/>
    <lineage>
        <taxon>Eukaryota</taxon>
        <taxon>Viridiplantae</taxon>
        <taxon>Streptophyta</taxon>
        <taxon>Embryophyta</taxon>
        <taxon>Tracheophyta</taxon>
        <taxon>Spermatophyta</taxon>
        <taxon>Magnoliopsida</taxon>
        <taxon>eudicotyledons</taxon>
        <taxon>Gunneridae</taxon>
        <taxon>Pentapetalae</taxon>
        <taxon>rosids</taxon>
        <taxon>malvids</taxon>
        <taxon>Brassicales</taxon>
        <taxon>Brassicaceae</taxon>
        <taxon>Brassiceae</taxon>
        <taxon>Brassica</taxon>
    </lineage>
</organism>
<reference evidence="1" key="1">
    <citation type="submission" date="2021-01" db="EMBL/GenBank/DDBJ databases">
        <authorList>
            <consortium name="Genoscope - CEA"/>
            <person name="William W."/>
        </authorList>
    </citation>
    <scope>NUCLEOTIDE SEQUENCE</scope>
</reference>
<sequence>MFASTPVRPRRIQPGMSRNMTLTLKWAFCLTQTFEPEARNTYIVFVSFTPNFRVSLDDFTANLLIKLVSSSKVSVTLEREVVQRLQIHRFVIITFTPQAVEHYKLISKVNNKLESTPPGSLPPTPQIFHPLAPTPHIISFCVKEELCPSSLPSFKGQQARVEVRLREGFAVNIKR</sequence>
<dbReference type="Proteomes" id="UP001295469">
    <property type="component" value="Chromosome A03"/>
</dbReference>
<accession>A0A816WEE6</accession>
<gene>
    <name evidence="1" type="ORF">DARMORV10_A03P67840.1</name>
</gene>
<proteinExistence type="predicted"/>
<protein>
    <submittedName>
        <fullName evidence="1">(rape) hypothetical protein</fullName>
    </submittedName>
</protein>